<feature type="chain" id="PRO_5012878764" description="DUF4758 domain-containing protein" evidence="2">
    <location>
        <begin position="18"/>
        <end position="559"/>
    </location>
</feature>
<comment type="caution">
    <text evidence="3">The sequence shown here is derived from an EMBL/GenBank/DDBJ whole genome shotgun (WGS) entry which is preliminary data.</text>
</comment>
<evidence type="ECO:0000313" key="3">
    <source>
        <dbReference type="EMBL" id="PCG74922.1"/>
    </source>
</evidence>
<dbReference type="EMBL" id="NWSH01000669">
    <property type="protein sequence ID" value="PCG74922.1"/>
    <property type="molecule type" value="Genomic_DNA"/>
</dbReference>
<name>A0A2A4JU50_HELVI</name>
<evidence type="ECO:0008006" key="4">
    <source>
        <dbReference type="Google" id="ProtNLM"/>
    </source>
</evidence>
<feature type="region of interest" description="Disordered" evidence="1">
    <location>
        <begin position="514"/>
        <end position="559"/>
    </location>
</feature>
<protein>
    <recommendedName>
        <fullName evidence="4">DUF4758 domain-containing protein</fullName>
    </recommendedName>
</protein>
<reference evidence="3" key="1">
    <citation type="submission" date="2017-09" db="EMBL/GenBank/DDBJ databases">
        <title>Contemporary evolution of a Lepidopteran species, Heliothis virescens, in response to modern agricultural practices.</title>
        <authorList>
            <person name="Fritz M.L."/>
            <person name="Deyonke A.M."/>
            <person name="Papanicolaou A."/>
            <person name="Micinski S."/>
            <person name="Westbrook J."/>
            <person name="Gould F."/>
        </authorList>
    </citation>
    <scope>NUCLEOTIDE SEQUENCE [LARGE SCALE GENOMIC DNA]</scope>
    <source>
        <strain evidence="3">HvINT-</strain>
        <tissue evidence="3">Whole body</tissue>
    </source>
</reference>
<dbReference type="AlphaFoldDB" id="A0A2A4JU50"/>
<accession>A0A2A4JU50</accession>
<sequence>MRLFVFNCLLLASVALASPNGREKRDLAYLKNLISSAIFGRQKIDIQQPSIAKTESDYKLFRLPGYEDIMVKVSPRKSSVKEFVYPPVEPVNLNAFGSVVGTKSKDETLVAVKGVENLLSTGILYGGPNKVMKETIAPMFPTLNKVKYVAEEKIEAVPVIETAPPQPPVLTEVVQPSIEEKVEFKVPFEPKYTYKQMKNHEPMLTYTAHNNPDVELVETVKMNSVLPMCIKQRIDEAIVLGSDPYRLAPVQEIYQEQTAPVVDISYGKGEEYFYVPQPSFQNRFIETFGAAANFGLFPERVRPSKGSSIHQNVRPTKIQAINRRPIPSKPHQAPNSEVKISATKERVNDQKNVKVFSNSGDKVDITKTLGPIPQYVVRSSKKQLSAPKEKGVNQMKSVQIVASKDSIANSRIPDTEYQNQRNPNTGKVIQESKDWRTNLKTNVKQYIVVGNATSEGLKKTIELAVDGLHTNKVTAKPQSVTRPMVISGTKGPKVSALRENKPVLLKENPAATPKVKQYSYQQKHADGSSTNIKGNKQGVSVNVKPKYSNAGRGDIPDEK</sequence>
<gene>
    <name evidence="3" type="ORF">B5V51_12566</name>
</gene>
<proteinExistence type="predicted"/>
<keyword evidence="2" id="KW-0732">Signal</keyword>
<organism evidence="3">
    <name type="scientific">Heliothis virescens</name>
    <name type="common">Tobacco budworm moth</name>
    <dbReference type="NCBI Taxonomy" id="7102"/>
    <lineage>
        <taxon>Eukaryota</taxon>
        <taxon>Metazoa</taxon>
        <taxon>Ecdysozoa</taxon>
        <taxon>Arthropoda</taxon>
        <taxon>Hexapoda</taxon>
        <taxon>Insecta</taxon>
        <taxon>Pterygota</taxon>
        <taxon>Neoptera</taxon>
        <taxon>Endopterygota</taxon>
        <taxon>Lepidoptera</taxon>
        <taxon>Glossata</taxon>
        <taxon>Ditrysia</taxon>
        <taxon>Noctuoidea</taxon>
        <taxon>Noctuidae</taxon>
        <taxon>Heliothinae</taxon>
        <taxon>Heliothis</taxon>
    </lineage>
</organism>
<feature type="signal peptide" evidence="2">
    <location>
        <begin position="1"/>
        <end position="17"/>
    </location>
</feature>
<evidence type="ECO:0000256" key="2">
    <source>
        <dbReference type="SAM" id="SignalP"/>
    </source>
</evidence>
<evidence type="ECO:0000256" key="1">
    <source>
        <dbReference type="SAM" id="MobiDB-lite"/>
    </source>
</evidence>
<feature type="compositionally biased region" description="Polar residues" evidence="1">
    <location>
        <begin position="518"/>
        <end position="540"/>
    </location>
</feature>